<keyword evidence="2" id="KW-1133">Transmembrane helix</keyword>
<feature type="transmembrane region" description="Helical" evidence="2">
    <location>
        <begin position="197"/>
        <end position="216"/>
    </location>
</feature>
<sequence length="436" mass="44346">MTTPPRWNGRFDPASSDRGLGALSEVRVPVSRRPDEASARTGAGRGQGKGRRGPADPVRALMHHHHDLCARAVDPLEIAAGLEAHGVTDRTAARFRHRDVFSLAEELYARVPRAEEPAPPAVPAPGRAPAARMALGVLWLLPGALSAATAFAALRVDAIRKDATVGLVVGAGGAALTVIALWLCLRRGPLRVHGSGRGGRIAYVLGAGWLLGYAAVGDWLLTGFLDGRRPYEAAPATQAATLLALAVAPAAWCARWFAVRARRQLAVSRGLEEFAAAVRPMFAGVVTAFLCALAALVLAARLAVPGSPPVATPPSMAEAAVLALCGLLFLARLLAVHGFRRAALIGIAAACAVQAVALATAAAARLPGAAPLGAPVARLTAAHGTAAIPAAACGAAALALLIHAFGALCRASAHGGPGARTARTAPATGTAPNRAP</sequence>
<evidence type="ECO:0000313" key="4">
    <source>
        <dbReference type="Proteomes" id="UP000198609"/>
    </source>
</evidence>
<feature type="transmembrane region" description="Helical" evidence="2">
    <location>
        <begin position="236"/>
        <end position="259"/>
    </location>
</feature>
<keyword evidence="2" id="KW-0472">Membrane</keyword>
<organism evidence="3 4">
    <name type="scientific">Streptomyces melanosporofaciens</name>
    <dbReference type="NCBI Taxonomy" id="67327"/>
    <lineage>
        <taxon>Bacteria</taxon>
        <taxon>Bacillati</taxon>
        <taxon>Actinomycetota</taxon>
        <taxon>Actinomycetes</taxon>
        <taxon>Kitasatosporales</taxon>
        <taxon>Streptomycetaceae</taxon>
        <taxon>Streptomyces</taxon>
        <taxon>Streptomyces violaceusniger group</taxon>
    </lineage>
</organism>
<keyword evidence="2" id="KW-0812">Transmembrane</keyword>
<evidence type="ECO:0008006" key="5">
    <source>
        <dbReference type="Google" id="ProtNLM"/>
    </source>
</evidence>
<evidence type="ECO:0000256" key="2">
    <source>
        <dbReference type="SAM" id="Phobius"/>
    </source>
</evidence>
<feature type="transmembrane region" description="Helical" evidence="2">
    <location>
        <begin position="342"/>
        <end position="366"/>
    </location>
</feature>
<dbReference type="EMBL" id="FNST01000002">
    <property type="protein sequence ID" value="SEC56091.1"/>
    <property type="molecule type" value="Genomic_DNA"/>
</dbReference>
<dbReference type="RefSeq" id="WP_093464505.1">
    <property type="nucleotide sequence ID" value="NZ_FNST01000002.1"/>
</dbReference>
<dbReference type="AlphaFoldDB" id="A0A1H4TIZ5"/>
<keyword evidence="4" id="KW-1185">Reference proteome</keyword>
<proteinExistence type="predicted"/>
<evidence type="ECO:0000256" key="1">
    <source>
        <dbReference type="SAM" id="MobiDB-lite"/>
    </source>
</evidence>
<protein>
    <recommendedName>
        <fullName evidence="5">Integral membrane protein</fullName>
    </recommendedName>
</protein>
<feature type="region of interest" description="Disordered" evidence="1">
    <location>
        <begin position="415"/>
        <end position="436"/>
    </location>
</feature>
<feature type="compositionally biased region" description="Low complexity" evidence="1">
    <location>
        <begin position="419"/>
        <end position="436"/>
    </location>
</feature>
<feature type="region of interest" description="Disordered" evidence="1">
    <location>
        <begin position="1"/>
        <end position="57"/>
    </location>
</feature>
<accession>A0A1H4TIZ5</accession>
<name>A0A1H4TIZ5_STRMJ</name>
<feature type="transmembrane region" description="Helical" evidence="2">
    <location>
        <begin position="165"/>
        <end position="185"/>
    </location>
</feature>
<feature type="transmembrane region" description="Helical" evidence="2">
    <location>
        <begin position="386"/>
        <end position="408"/>
    </location>
</feature>
<feature type="transmembrane region" description="Helical" evidence="2">
    <location>
        <begin position="316"/>
        <end position="335"/>
    </location>
</feature>
<evidence type="ECO:0000313" key="3">
    <source>
        <dbReference type="EMBL" id="SEC56091.1"/>
    </source>
</evidence>
<dbReference type="Proteomes" id="UP000198609">
    <property type="component" value="Unassembled WGS sequence"/>
</dbReference>
<gene>
    <name evidence="3" type="ORF">SAMN04490356_4617</name>
</gene>
<feature type="transmembrane region" description="Helical" evidence="2">
    <location>
        <begin position="133"/>
        <end position="153"/>
    </location>
</feature>
<reference evidence="4" key="1">
    <citation type="submission" date="2016-10" db="EMBL/GenBank/DDBJ databases">
        <authorList>
            <person name="Varghese N."/>
            <person name="Submissions S."/>
        </authorList>
    </citation>
    <scope>NUCLEOTIDE SEQUENCE [LARGE SCALE GENOMIC DNA]</scope>
    <source>
        <strain evidence="4">DSM 40318</strain>
    </source>
</reference>
<feature type="transmembrane region" description="Helical" evidence="2">
    <location>
        <begin position="280"/>
        <end position="304"/>
    </location>
</feature>